<dbReference type="SMART" id="SM00020">
    <property type="entry name" value="Tryp_SPc"/>
    <property type="match status" value="1"/>
</dbReference>
<evidence type="ECO:0000256" key="2">
    <source>
        <dbReference type="ARBA" id="ARBA00022525"/>
    </source>
</evidence>
<protein>
    <recommendedName>
        <fullName evidence="10">Peptidase S1 domain-containing protein</fullName>
    </recommendedName>
</protein>
<dbReference type="PROSITE" id="PS00134">
    <property type="entry name" value="TRYPSIN_HIS"/>
    <property type="match status" value="1"/>
</dbReference>
<accession>A0A7R8X6G4</accession>
<keyword evidence="5 9" id="KW-0378">Hydrolase</keyword>
<dbReference type="InterPro" id="IPR001254">
    <property type="entry name" value="Trypsin_dom"/>
</dbReference>
<keyword evidence="7" id="KW-0865">Zymogen</keyword>
<dbReference type="Proteomes" id="UP000677054">
    <property type="component" value="Unassembled WGS sequence"/>
</dbReference>
<dbReference type="GO" id="GO:0006508">
    <property type="term" value="P:proteolysis"/>
    <property type="evidence" value="ECO:0007669"/>
    <property type="project" value="UniProtKB-KW"/>
</dbReference>
<evidence type="ECO:0000256" key="9">
    <source>
        <dbReference type="RuleBase" id="RU363034"/>
    </source>
</evidence>
<keyword evidence="3 9" id="KW-0645">Protease</keyword>
<keyword evidence="8" id="KW-1015">Disulfide bond</keyword>
<evidence type="ECO:0000256" key="8">
    <source>
        <dbReference type="ARBA" id="ARBA00023157"/>
    </source>
</evidence>
<reference evidence="11" key="1">
    <citation type="submission" date="2020-11" db="EMBL/GenBank/DDBJ databases">
        <authorList>
            <person name="Tran Van P."/>
        </authorList>
    </citation>
    <scope>NUCLEOTIDE SEQUENCE</scope>
</reference>
<dbReference type="InterPro" id="IPR018114">
    <property type="entry name" value="TRYPSIN_HIS"/>
</dbReference>
<evidence type="ECO:0000313" key="11">
    <source>
        <dbReference type="EMBL" id="CAD7244954.1"/>
    </source>
</evidence>
<dbReference type="InterPro" id="IPR009003">
    <property type="entry name" value="Peptidase_S1_PA"/>
</dbReference>
<dbReference type="GO" id="GO:0004252">
    <property type="term" value="F:serine-type endopeptidase activity"/>
    <property type="evidence" value="ECO:0007669"/>
    <property type="project" value="InterPro"/>
</dbReference>
<evidence type="ECO:0000256" key="6">
    <source>
        <dbReference type="ARBA" id="ARBA00022825"/>
    </source>
</evidence>
<keyword evidence="2" id="KW-0964">Secreted</keyword>
<dbReference type="EMBL" id="LR900261">
    <property type="protein sequence ID" value="CAD7244954.1"/>
    <property type="molecule type" value="Genomic_DNA"/>
</dbReference>
<evidence type="ECO:0000256" key="3">
    <source>
        <dbReference type="ARBA" id="ARBA00022670"/>
    </source>
</evidence>
<dbReference type="SUPFAM" id="SSF50494">
    <property type="entry name" value="Trypsin-like serine proteases"/>
    <property type="match status" value="1"/>
</dbReference>
<evidence type="ECO:0000313" key="12">
    <source>
        <dbReference type="Proteomes" id="UP000677054"/>
    </source>
</evidence>
<dbReference type="FunFam" id="2.40.10.10:FF:000146">
    <property type="entry name" value="Serine protease 53"/>
    <property type="match status" value="1"/>
</dbReference>
<dbReference type="InterPro" id="IPR001314">
    <property type="entry name" value="Peptidase_S1A"/>
</dbReference>
<dbReference type="EMBL" id="CAJPEV010000744">
    <property type="protein sequence ID" value="CAG0888167.1"/>
    <property type="molecule type" value="Genomic_DNA"/>
</dbReference>
<keyword evidence="12" id="KW-1185">Reference proteome</keyword>
<feature type="domain" description="Peptidase S1" evidence="10">
    <location>
        <begin position="120"/>
        <end position="355"/>
    </location>
</feature>
<dbReference type="CDD" id="cd00190">
    <property type="entry name" value="Tryp_SPc"/>
    <property type="match status" value="1"/>
</dbReference>
<dbReference type="Gene3D" id="2.40.10.10">
    <property type="entry name" value="Trypsin-like serine proteases"/>
    <property type="match status" value="1"/>
</dbReference>
<dbReference type="PROSITE" id="PS50240">
    <property type="entry name" value="TRYPSIN_DOM"/>
    <property type="match status" value="1"/>
</dbReference>
<evidence type="ECO:0000256" key="7">
    <source>
        <dbReference type="ARBA" id="ARBA00023145"/>
    </source>
</evidence>
<dbReference type="Pfam" id="PF00089">
    <property type="entry name" value="Trypsin"/>
    <property type="match status" value="1"/>
</dbReference>
<comment type="subcellular location">
    <subcellularLocation>
        <location evidence="1">Secreted</location>
    </subcellularLocation>
</comment>
<evidence type="ECO:0000256" key="5">
    <source>
        <dbReference type="ARBA" id="ARBA00022801"/>
    </source>
</evidence>
<dbReference type="AlphaFoldDB" id="A0A7R8X6G4"/>
<dbReference type="GO" id="GO:0005576">
    <property type="term" value="C:extracellular region"/>
    <property type="evidence" value="ECO:0007669"/>
    <property type="project" value="UniProtKB-SubCell"/>
</dbReference>
<proteinExistence type="predicted"/>
<dbReference type="InterPro" id="IPR043504">
    <property type="entry name" value="Peptidase_S1_PA_chymotrypsin"/>
</dbReference>
<organism evidence="11">
    <name type="scientific">Darwinula stevensoni</name>
    <dbReference type="NCBI Taxonomy" id="69355"/>
    <lineage>
        <taxon>Eukaryota</taxon>
        <taxon>Metazoa</taxon>
        <taxon>Ecdysozoa</taxon>
        <taxon>Arthropoda</taxon>
        <taxon>Crustacea</taxon>
        <taxon>Oligostraca</taxon>
        <taxon>Ostracoda</taxon>
        <taxon>Podocopa</taxon>
        <taxon>Podocopida</taxon>
        <taxon>Darwinulocopina</taxon>
        <taxon>Darwinuloidea</taxon>
        <taxon>Darwinulidae</taxon>
        <taxon>Darwinula</taxon>
    </lineage>
</organism>
<dbReference type="PANTHER" id="PTHR24252">
    <property type="entry name" value="ACROSIN-RELATED"/>
    <property type="match status" value="1"/>
</dbReference>
<evidence type="ECO:0000256" key="4">
    <source>
        <dbReference type="ARBA" id="ARBA00022729"/>
    </source>
</evidence>
<dbReference type="PANTHER" id="PTHR24252:SF7">
    <property type="entry name" value="HYALIN"/>
    <property type="match status" value="1"/>
</dbReference>
<name>A0A7R8X6G4_9CRUS</name>
<dbReference type="PRINTS" id="PR00722">
    <property type="entry name" value="CHYMOTRYPSIN"/>
</dbReference>
<dbReference type="OrthoDB" id="93664at2759"/>
<evidence type="ECO:0000256" key="1">
    <source>
        <dbReference type="ARBA" id="ARBA00004613"/>
    </source>
</evidence>
<dbReference type="InterPro" id="IPR033116">
    <property type="entry name" value="TRYPSIN_SER"/>
</dbReference>
<evidence type="ECO:0000259" key="10">
    <source>
        <dbReference type="PROSITE" id="PS50240"/>
    </source>
</evidence>
<gene>
    <name evidence="11" type="ORF">DSTB1V02_LOCUS4833</name>
</gene>
<keyword evidence="6 9" id="KW-0720">Serine protease</keyword>
<sequence length="366" mass="39185">MSHFGADEVMSHFGADEVMSHFATDRIKDIKGAVPRNIRITVALEAADIAGVPDMQASAIAVFLCLVLSVPAKGLEETAMKELKAYLRFLGVRQACGVSQAYRRSENLQGNSRAADIDRVIGGTPVPSQGKYPWMVFMGNGPEAFNCGGSLINDRYVLTASHCVASDPSATYYVTLGNLELSTPTEGQSIQIPATAIMNPDYNNPTFVNNDVALLKLETPVDFDAYPNIRPICLSSSAVPNPGEPVTVAGWGITTEGGGSISSTLMETTVNVISSETCQTWFGSAINDNFICAQETGKNICQGDSGGPLMYLSQDGYYLNVGINSFVITGCYTQYGGAFTKTANYVDNFISDNTQDAQWCSPPSSY</sequence>
<dbReference type="PROSITE" id="PS00135">
    <property type="entry name" value="TRYPSIN_SER"/>
    <property type="match status" value="1"/>
</dbReference>
<keyword evidence="4" id="KW-0732">Signal</keyword>